<organism evidence="3 4">
    <name type="scientific">Seleniivibrio woodruffii</name>
    <dbReference type="NCBI Taxonomy" id="1078050"/>
    <lineage>
        <taxon>Bacteria</taxon>
        <taxon>Pseudomonadati</taxon>
        <taxon>Deferribacterota</taxon>
        <taxon>Deferribacteres</taxon>
        <taxon>Deferribacterales</taxon>
        <taxon>Geovibrionaceae</taxon>
        <taxon>Seleniivibrio</taxon>
    </lineage>
</organism>
<dbReference type="PANTHER" id="PTHR42956:SF1">
    <property type="entry name" value="NITROGENASE IRON-MOLYBDENUM COFACTOR BIOSYNTHESIS PROTEIN NIFE"/>
    <property type="match status" value="1"/>
</dbReference>
<dbReference type="Gene3D" id="3.40.50.12380">
    <property type="entry name" value="Nitrogenase MoFe cofactor biosynthesis protein NifE, C-terminal"/>
    <property type="match status" value="1"/>
</dbReference>
<sequence>MRLAIQQLTEEPGCDHNQKKTAEQKKEACKKPTPGATAGGCAFDGAQIVLLPVADVAHIIHGPITCCGQSYNNRGTRTTAGNLHQYGMTTDMSELDIVFGGEKKLKASVRHVAAKFKPKAIFIYSTCVTAMTGEDIHTVAKEMTEELGMQVIPVDSPGFSGSKNLGNKFAGNALFEHVIGTKEPESIPMFPINLIGEYNIAGELYQVQPLFDELGITLFSKMTGNAAYEELCHAHRSKLSVVICSRALISIARQLDEKYGIPYFEGSFYGMGETKRTLMSIAEQMGSDLLKRKVEELTARKEKETYERLAPYLPKMKGKKVLVYTGGVKSWSVLKQLEEMGMEVIKSSTRKSTEEDIARILNYFEGNEDGLMPKGDGKTLLKYMKEYDADLFLAGGRNMYNAMKGQVPFVDVNQERHFAFAGYEGSVVLAQKICATLESPVFQLVKKPAPWEVSFG</sequence>
<comment type="similarity">
    <text evidence="1">Belongs to the NifD/NifK/NifE/NifN family.</text>
</comment>
<feature type="domain" description="Nitrogenase/oxidoreductase component 1" evidence="2">
    <location>
        <begin position="41"/>
        <end position="437"/>
    </location>
</feature>
<evidence type="ECO:0000313" key="3">
    <source>
        <dbReference type="EMBL" id="TCK62257.1"/>
    </source>
</evidence>
<dbReference type="InterPro" id="IPR000510">
    <property type="entry name" value="Nase/OxRdtase_comp1"/>
</dbReference>
<dbReference type="InterPro" id="IPR005973">
    <property type="entry name" value="NifE"/>
</dbReference>
<accession>A0A4R1KDT1</accession>
<dbReference type="GO" id="GO:0009399">
    <property type="term" value="P:nitrogen fixation"/>
    <property type="evidence" value="ECO:0007669"/>
    <property type="project" value="InterPro"/>
</dbReference>
<dbReference type="InterPro" id="IPR049939">
    <property type="entry name" value="NifE-like"/>
</dbReference>
<proteinExistence type="inferred from homology"/>
<dbReference type="NCBIfam" id="TIGR01283">
    <property type="entry name" value="nifE"/>
    <property type="match status" value="1"/>
</dbReference>
<dbReference type="Pfam" id="PF00148">
    <property type="entry name" value="Oxidored_nitro"/>
    <property type="match status" value="1"/>
</dbReference>
<protein>
    <submittedName>
        <fullName evidence="3">Nitrogenase molybdenum-cofactor synthesis protein NifE</fullName>
    </submittedName>
</protein>
<dbReference type="AlphaFoldDB" id="A0A4R1KDT1"/>
<dbReference type="EMBL" id="SMGG01000003">
    <property type="protein sequence ID" value="TCK62257.1"/>
    <property type="molecule type" value="Genomic_DNA"/>
</dbReference>
<dbReference type="PANTHER" id="PTHR42956">
    <property type="entry name" value="NITROGENASE IRON-MOLYBDENUM COFACTOR BIOSYNTHESIS PROTEIN NIFE"/>
    <property type="match status" value="1"/>
</dbReference>
<evidence type="ECO:0000256" key="1">
    <source>
        <dbReference type="ARBA" id="ARBA00011002"/>
    </source>
</evidence>
<evidence type="ECO:0000259" key="2">
    <source>
        <dbReference type="Pfam" id="PF00148"/>
    </source>
</evidence>
<dbReference type="GO" id="GO:0065003">
    <property type="term" value="P:protein-containing complex assembly"/>
    <property type="evidence" value="ECO:0007669"/>
    <property type="project" value="InterPro"/>
</dbReference>
<keyword evidence="4" id="KW-1185">Reference proteome</keyword>
<dbReference type="Proteomes" id="UP000294614">
    <property type="component" value="Unassembled WGS sequence"/>
</dbReference>
<dbReference type="RefSeq" id="WP_132872180.1">
    <property type="nucleotide sequence ID" value="NZ_SMGG01000003.1"/>
</dbReference>
<reference evidence="3 4" key="1">
    <citation type="submission" date="2019-03" db="EMBL/GenBank/DDBJ databases">
        <title>Genomic Encyclopedia of Type Strains, Phase IV (KMG-IV): sequencing the most valuable type-strain genomes for metagenomic binning, comparative biology and taxonomic classification.</title>
        <authorList>
            <person name="Goeker M."/>
        </authorList>
    </citation>
    <scope>NUCLEOTIDE SEQUENCE [LARGE SCALE GENOMIC DNA]</scope>
    <source>
        <strain evidence="3 4">DSM 24984</strain>
    </source>
</reference>
<evidence type="ECO:0000313" key="4">
    <source>
        <dbReference type="Proteomes" id="UP000294614"/>
    </source>
</evidence>
<gene>
    <name evidence="3" type="ORF">C8D98_0778</name>
</gene>
<dbReference type="GO" id="GO:0016491">
    <property type="term" value="F:oxidoreductase activity"/>
    <property type="evidence" value="ECO:0007669"/>
    <property type="project" value="InterPro"/>
</dbReference>
<dbReference type="OrthoDB" id="9767044at2"/>
<comment type="caution">
    <text evidence="3">The sequence shown here is derived from an EMBL/GenBank/DDBJ whole genome shotgun (WGS) entry which is preliminary data.</text>
</comment>
<dbReference type="Gene3D" id="3.40.50.1980">
    <property type="entry name" value="Nitrogenase molybdenum iron protein domain"/>
    <property type="match status" value="1"/>
</dbReference>
<dbReference type="SUPFAM" id="SSF53807">
    <property type="entry name" value="Helical backbone' metal receptor"/>
    <property type="match status" value="1"/>
</dbReference>
<name>A0A4R1KDT1_9BACT</name>